<sequence length="489" mass="53818">MKSLSNDTEPGPELSATRSQQSASQWAATEEGRLAFETQFSFEEQEAFELDDAGEPRDYIVCSHLPSRAWMTTKMERLARSIKSEEGAYKETDGSSSKAPNPRFPIMFSIRAEYYAYLVHAVAANPPSPGSQAHAYGEADRVRQQGYDSALTDNWEALERFCFDVRKLRDQCPPAREDAWAAILNRFFTMAVEKWMPLLNTPNGQPPAQAMPHTFSRAGKGVQHDPVGHPRSFMPGGGVYIHRIVKGYKDLSRRQKRCLVTQKKVKPRGPAATLPVNIGEWKASRANFVQNDGQIMYSAVQGAGIFQNCQLSERVLLLSVGFGWARPSASSWPGKNSTYDVHLVNGHDLDLGTLKGAISCFLMLYDNAENHVLSATGITRKQLNLTTDLSTLDKIPLKPGPLVDWRSKYKPSPARSARSDLSSVILTEGEGEGQGSGQGQGQGESRRCEVDVAVEAEAGLEGSMEVNNDHESSDGDDGDSQYDHSSDEP</sequence>
<dbReference type="EMBL" id="JARJCW010000071">
    <property type="protein sequence ID" value="KAJ7198805.1"/>
    <property type="molecule type" value="Genomic_DNA"/>
</dbReference>
<evidence type="ECO:0000256" key="1">
    <source>
        <dbReference type="SAM" id="MobiDB-lite"/>
    </source>
</evidence>
<gene>
    <name evidence="2" type="ORF">GGX14DRAFT_665206</name>
</gene>
<name>A0AAD6V280_9AGAR</name>
<protein>
    <submittedName>
        <fullName evidence="2">Uncharacterized protein</fullName>
    </submittedName>
</protein>
<reference evidence="2" key="1">
    <citation type="submission" date="2023-03" db="EMBL/GenBank/DDBJ databases">
        <title>Massive genome expansion in bonnet fungi (Mycena s.s.) driven by repeated elements and novel gene families across ecological guilds.</title>
        <authorList>
            <consortium name="Lawrence Berkeley National Laboratory"/>
            <person name="Harder C.B."/>
            <person name="Miyauchi S."/>
            <person name="Viragh M."/>
            <person name="Kuo A."/>
            <person name="Thoen E."/>
            <person name="Andreopoulos B."/>
            <person name="Lu D."/>
            <person name="Skrede I."/>
            <person name="Drula E."/>
            <person name="Henrissat B."/>
            <person name="Morin E."/>
            <person name="Kohler A."/>
            <person name="Barry K."/>
            <person name="LaButti K."/>
            <person name="Morin E."/>
            <person name="Salamov A."/>
            <person name="Lipzen A."/>
            <person name="Mereny Z."/>
            <person name="Hegedus B."/>
            <person name="Baldrian P."/>
            <person name="Stursova M."/>
            <person name="Weitz H."/>
            <person name="Taylor A."/>
            <person name="Grigoriev I.V."/>
            <person name="Nagy L.G."/>
            <person name="Martin F."/>
            <person name="Kauserud H."/>
        </authorList>
    </citation>
    <scope>NUCLEOTIDE SEQUENCE</scope>
    <source>
        <strain evidence="2">9144</strain>
    </source>
</reference>
<feature type="region of interest" description="Disordered" evidence="1">
    <location>
        <begin position="1"/>
        <end position="29"/>
    </location>
</feature>
<keyword evidence="3" id="KW-1185">Reference proteome</keyword>
<comment type="caution">
    <text evidence="2">The sequence shown here is derived from an EMBL/GenBank/DDBJ whole genome shotgun (WGS) entry which is preliminary data.</text>
</comment>
<organism evidence="2 3">
    <name type="scientific">Mycena pura</name>
    <dbReference type="NCBI Taxonomy" id="153505"/>
    <lineage>
        <taxon>Eukaryota</taxon>
        <taxon>Fungi</taxon>
        <taxon>Dikarya</taxon>
        <taxon>Basidiomycota</taxon>
        <taxon>Agaricomycotina</taxon>
        <taxon>Agaricomycetes</taxon>
        <taxon>Agaricomycetidae</taxon>
        <taxon>Agaricales</taxon>
        <taxon>Marasmiineae</taxon>
        <taxon>Mycenaceae</taxon>
        <taxon>Mycena</taxon>
    </lineage>
</organism>
<evidence type="ECO:0000313" key="3">
    <source>
        <dbReference type="Proteomes" id="UP001219525"/>
    </source>
</evidence>
<proteinExistence type="predicted"/>
<feature type="compositionally biased region" description="Gly residues" evidence="1">
    <location>
        <begin position="432"/>
        <end position="442"/>
    </location>
</feature>
<feature type="region of interest" description="Disordered" evidence="1">
    <location>
        <begin position="428"/>
        <end position="489"/>
    </location>
</feature>
<dbReference type="Proteomes" id="UP001219525">
    <property type="component" value="Unassembled WGS sequence"/>
</dbReference>
<accession>A0AAD6V280</accession>
<feature type="compositionally biased region" description="Polar residues" evidence="1">
    <location>
        <begin position="16"/>
        <end position="27"/>
    </location>
</feature>
<evidence type="ECO:0000313" key="2">
    <source>
        <dbReference type="EMBL" id="KAJ7198805.1"/>
    </source>
</evidence>
<dbReference type="AlphaFoldDB" id="A0AAD6V280"/>